<dbReference type="InterPro" id="IPR027417">
    <property type="entry name" value="P-loop_NTPase"/>
</dbReference>
<protein>
    <submittedName>
        <fullName evidence="1">Chromosomal replication initiator DnaA</fullName>
    </submittedName>
</protein>
<accession>A0A2W5C6E8</accession>
<reference evidence="1 2" key="1">
    <citation type="submission" date="2017-08" db="EMBL/GenBank/DDBJ databases">
        <title>Infants hospitalized years apart are colonized by the same room-sourced microbial strains.</title>
        <authorList>
            <person name="Brooks B."/>
            <person name="Olm M.R."/>
            <person name="Firek B.A."/>
            <person name="Baker R."/>
            <person name="Thomas B.C."/>
            <person name="Morowitz M.J."/>
            <person name="Banfield J.F."/>
        </authorList>
    </citation>
    <scope>NUCLEOTIDE SEQUENCE [LARGE SCALE GENOMIC DNA]</scope>
    <source>
        <strain evidence="1">S2_018_000_R2_101</strain>
    </source>
</reference>
<evidence type="ECO:0000313" key="1">
    <source>
        <dbReference type="EMBL" id="PZO89808.1"/>
    </source>
</evidence>
<dbReference type="EMBL" id="QFNN01000045">
    <property type="protein sequence ID" value="PZO89808.1"/>
    <property type="molecule type" value="Genomic_DNA"/>
</dbReference>
<dbReference type="Gene3D" id="1.10.8.60">
    <property type="match status" value="1"/>
</dbReference>
<name>A0A2W5C6E8_9SPHN</name>
<dbReference type="Gene3D" id="3.40.50.300">
    <property type="entry name" value="P-loop containing nucleotide triphosphate hydrolases"/>
    <property type="match status" value="1"/>
</dbReference>
<dbReference type="AlphaFoldDB" id="A0A2W5C6E8"/>
<proteinExistence type="predicted"/>
<evidence type="ECO:0000313" key="2">
    <source>
        <dbReference type="Proteomes" id="UP000249066"/>
    </source>
</evidence>
<dbReference type="Proteomes" id="UP000249066">
    <property type="component" value="Unassembled WGS sequence"/>
</dbReference>
<dbReference type="SUPFAM" id="SSF52540">
    <property type="entry name" value="P-loop containing nucleoside triphosphate hydrolases"/>
    <property type="match status" value="1"/>
</dbReference>
<sequence length="206" mass="22877">MSQIALPLDWPAGETQQDFIVGDSNAAAVRHLDHWGAWPVMATILTGPRKSGRSLLGRLFARKSGGRLIDEADRRDEEELFHAWNAAQEQRLPLLMIADQPPPAWRVRLPDLRSRLGATPVVALGDPDDQLVGALVEKLLIQRNLMPPPDLIPWLVPRVERSHVGLIRVVDALDQAALSRRTRLSLKLARATLAELRLIDGQEDSA</sequence>
<gene>
    <name evidence="1" type="ORF">DI623_08945</name>
</gene>
<organism evidence="1 2">
    <name type="scientific">Sphingomonas sanxanigenens</name>
    <dbReference type="NCBI Taxonomy" id="397260"/>
    <lineage>
        <taxon>Bacteria</taxon>
        <taxon>Pseudomonadati</taxon>
        <taxon>Pseudomonadota</taxon>
        <taxon>Alphaproteobacteria</taxon>
        <taxon>Sphingomonadales</taxon>
        <taxon>Sphingomonadaceae</taxon>
        <taxon>Sphingomonas</taxon>
    </lineage>
</organism>
<comment type="caution">
    <text evidence="1">The sequence shown here is derived from an EMBL/GenBank/DDBJ whole genome shotgun (WGS) entry which is preliminary data.</text>
</comment>